<evidence type="ECO:0000313" key="2">
    <source>
        <dbReference type="Proteomes" id="UP001244443"/>
    </source>
</evidence>
<keyword evidence="2" id="KW-1185">Reference proteome</keyword>
<proteinExistence type="predicted"/>
<evidence type="ECO:0000313" key="1">
    <source>
        <dbReference type="EMBL" id="WMN07409.1"/>
    </source>
</evidence>
<dbReference type="EMBL" id="CP129970">
    <property type="protein sequence ID" value="WMN07409.1"/>
    <property type="molecule type" value="Genomic_DNA"/>
</dbReference>
<name>A0AA51N7K0_9BACT</name>
<organism evidence="1 2">
    <name type="scientific">Marivirga arenosa</name>
    <dbReference type="NCBI Taxonomy" id="3059076"/>
    <lineage>
        <taxon>Bacteria</taxon>
        <taxon>Pseudomonadati</taxon>
        <taxon>Bacteroidota</taxon>
        <taxon>Cytophagia</taxon>
        <taxon>Cytophagales</taxon>
        <taxon>Marivirgaceae</taxon>
        <taxon>Marivirga</taxon>
    </lineage>
</organism>
<gene>
    <name evidence="1" type="ORF">QYS48_28675</name>
</gene>
<accession>A0AA51N7K0</accession>
<dbReference type="RefSeq" id="WP_308357539.1">
    <property type="nucleotide sequence ID" value="NZ_CP129970.2"/>
</dbReference>
<reference evidence="1" key="1">
    <citation type="submission" date="2023-08" db="EMBL/GenBank/DDBJ databases">
        <title>Comparative genomics and taxonomic characterization of three novel marine species of genus Marivirga.</title>
        <authorList>
            <person name="Muhammad N."/>
            <person name="Kim S.-G."/>
        </authorList>
    </citation>
    <scope>NUCLEOTIDE SEQUENCE [LARGE SCALE GENOMIC DNA]</scope>
    <source>
        <strain evidence="1">ABR2-2</strain>
    </source>
</reference>
<sequence length="162" mass="18805">MNIEKNFLAKIFEGDKLFVFSEENTSVEYKDSTENDSILNEVAEKREVVESSIPQSKKVEKEVLILLPNQVEEAEKETLHKLLKAIGIEKDQYEVINDHPDSLQSIQHLKLFLSFHNQYLQSEEYSILKINKGNAIYAHSLSDLNTDQNKKLMLWNLLKKIV</sequence>
<dbReference type="AlphaFoldDB" id="A0AA51N7K0"/>
<protein>
    <submittedName>
        <fullName evidence="1">Uncharacterized protein</fullName>
    </submittedName>
</protein>
<dbReference type="Proteomes" id="UP001244443">
    <property type="component" value="Chromosome"/>
</dbReference>